<dbReference type="AlphaFoldDB" id="A0A7X5UL24"/>
<organism evidence="3 5">
    <name type="scientific">Saccharomonospora amisosensis</name>
    <dbReference type="NCBI Taxonomy" id="1128677"/>
    <lineage>
        <taxon>Bacteria</taxon>
        <taxon>Bacillati</taxon>
        <taxon>Actinomycetota</taxon>
        <taxon>Actinomycetes</taxon>
        <taxon>Pseudonocardiales</taxon>
        <taxon>Pseudonocardiaceae</taxon>
        <taxon>Saccharomonospora</taxon>
    </lineage>
</organism>
<proteinExistence type="predicted"/>
<keyword evidence="2" id="KW-0812">Transmembrane</keyword>
<evidence type="ECO:0000313" key="3">
    <source>
        <dbReference type="EMBL" id="NIJ09658.1"/>
    </source>
</evidence>
<keyword evidence="5" id="KW-1185">Reference proteome</keyword>
<comment type="caution">
    <text evidence="3">The sequence shown here is derived from an EMBL/GenBank/DDBJ whole genome shotgun (WGS) entry which is preliminary data.</text>
</comment>
<accession>A0A7X5UL24</accession>
<protein>
    <submittedName>
        <fullName evidence="3">Putative membrane protein</fullName>
    </submittedName>
</protein>
<evidence type="ECO:0000313" key="4">
    <source>
        <dbReference type="EMBL" id="NIJ14771.1"/>
    </source>
</evidence>
<feature type="region of interest" description="Disordered" evidence="1">
    <location>
        <begin position="1"/>
        <end position="29"/>
    </location>
</feature>
<sequence length="145" mass="14835">MGVTSVRRQHAERTRRSGSGQGGAGQRAPGDVIDMPLAVRGASTGFTVLLLGSLTHPLVAAWTPALSQLWLPLVALVAFVVAARRVGRARIPIVHGAVAAMSSYLLMLPLVLLGPAGGDPAQIALTVAASLITGAAVGFLQGSRR</sequence>
<dbReference type="EMBL" id="JAAOYM010000003">
    <property type="protein sequence ID" value="NIJ14771.1"/>
    <property type="molecule type" value="Genomic_DNA"/>
</dbReference>
<keyword evidence="2" id="KW-1133">Transmembrane helix</keyword>
<dbReference type="EMBL" id="JAAOYM010000001">
    <property type="protein sequence ID" value="NIJ09658.1"/>
    <property type="molecule type" value="Genomic_DNA"/>
</dbReference>
<gene>
    <name evidence="3" type="ORF">FHU38_000002</name>
    <name evidence="4" type="ORF">FHU38_005179</name>
</gene>
<dbReference type="Proteomes" id="UP000545493">
    <property type="component" value="Unassembled WGS sequence"/>
</dbReference>
<feature type="transmembrane region" description="Helical" evidence="2">
    <location>
        <begin position="59"/>
        <end position="81"/>
    </location>
</feature>
<evidence type="ECO:0000313" key="5">
    <source>
        <dbReference type="Proteomes" id="UP000545493"/>
    </source>
</evidence>
<name>A0A7X5UL24_9PSEU</name>
<feature type="transmembrane region" description="Helical" evidence="2">
    <location>
        <begin position="93"/>
        <end position="114"/>
    </location>
</feature>
<dbReference type="RefSeq" id="WP_167165498.1">
    <property type="nucleotide sequence ID" value="NZ_JAAOYM010000001.1"/>
</dbReference>
<evidence type="ECO:0000256" key="1">
    <source>
        <dbReference type="SAM" id="MobiDB-lite"/>
    </source>
</evidence>
<keyword evidence="2" id="KW-0472">Membrane</keyword>
<evidence type="ECO:0000256" key="2">
    <source>
        <dbReference type="SAM" id="Phobius"/>
    </source>
</evidence>
<feature type="transmembrane region" description="Helical" evidence="2">
    <location>
        <begin position="120"/>
        <end position="140"/>
    </location>
</feature>
<reference evidence="3 5" key="1">
    <citation type="submission" date="2020-03" db="EMBL/GenBank/DDBJ databases">
        <title>Sequencing the genomes of 1000 actinobacteria strains.</title>
        <authorList>
            <person name="Klenk H.-P."/>
        </authorList>
    </citation>
    <scope>NUCLEOTIDE SEQUENCE [LARGE SCALE GENOMIC DNA]</scope>
    <source>
        <strain evidence="3 5">DSM 45685</strain>
    </source>
</reference>